<name>A0AAN8RD27_9PEZI</name>
<feature type="region of interest" description="Disordered" evidence="1">
    <location>
        <begin position="1"/>
        <end position="83"/>
    </location>
</feature>
<feature type="compositionally biased region" description="Basic and acidic residues" evidence="1">
    <location>
        <begin position="552"/>
        <end position="561"/>
    </location>
</feature>
<keyword evidence="3" id="KW-1185">Reference proteome</keyword>
<dbReference type="EMBL" id="JAVHNR010000005">
    <property type="protein sequence ID" value="KAK6343003.1"/>
    <property type="molecule type" value="Genomic_DNA"/>
</dbReference>
<feature type="compositionally biased region" description="Polar residues" evidence="1">
    <location>
        <begin position="12"/>
        <end position="34"/>
    </location>
</feature>
<feature type="compositionally biased region" description="Polar residues" evidence="1">
    <location>
        <begin position="451"/>
        <end position="462"/>
    </location>
</feature>
<evidence type="ECO:0000256" key="1">
    <source>
        <dbReference type="SAM" id="MobiDB-lite"/>
    </source>
</evidence>
<accession>A0AAN8RD27</accession>
<organism evidence="2 3">
    <name type="scientific">Orbilia javanica</name>
    <dbReference type="NCBI Taxonomy" id="47235"/>
    <lineage>
        <taxon>Eukaryota</taxon>
        <taxon>Fungi</taxon>
        <taxon>Dikarya</taxon>
        <taxon>Ascomycota</taxon>
        <taxon>Pezizomycotina</taxon>
        <taxon>Orbiliomycetes</taxon>
        <taxon>Orbiliales</taxon>
        <taxon>Orbiliaceae</taxon>
        <taxon>Orbilia</taxon>
    </lineage>
</organism>
<feature type="region of interest" description="Disordered" evidence="1">
    <location>
        <begin position="121"/>
        <end position="228"/>
    </location>
</feature>
<dbReference type="Proteomes" id="UP001313282">
    <property type="component" value="Unassembled WGS sequence"/>
</dbReference>
<dbReference type="AlphaFoldDB" id="A0AAN8RD27"/>
<feature type="compositionally biased region" description="Polar residues" evidence="1">
    <location>
        <begin position="158"/>
        <end position="171"/>
    </location>
</feature>
<feature type="region of interest" description="Disordered" evidence="1">
    <location>
        <begin position="513"/>
        <end position="561"/>
    </location>
</feature>
<proteinExistence type="predicted"/>
<evidence type="ECO:0000313" key="2">
    <source>
        <dbReference type="EMBL" id="KAK6343003.1"/>
    </source>
</evidence>
<feature type="compositionally biased region" description="Polar residues" evidence="1">
    <location>
        <begin position="470"/>
        <end position="486"/>
    </location>
</feature>
<feature type="compositionally biased region" description="Polar residues" evidence="1">
    <location>
        <begin position="196"/>
        <end position="208"/>
    </location>
</feature>
<evidence type="ECO:0000313" key="3">
    <source>
        <dbReference type="Proteomes" id="UP001313282"/>
    </source>
</evidence>
<gene>
    <name evidence="2" type="ORF">TWF718_008381</name>
</gene>
<protein>
    <submittedName>
        <fullName evidence="2">Uncharacterized protein</fullName>
    </submittedName>
</protein>
<sequence length="669" mass="73450">MDKLANRLAGAQATNTNQVTRGPSQAQYQNQNLSRVAERPTEQFPSLPAAARSQMVQAPPQAPPQAPLHAQYQPPPPNRIVERPSEQFPSLQAAHITQLPRGPPPAQYQSQVPNRVMERAPEQYPNPQAASAAQIARMPPPVQYQSQVPSRVMERPSEQFQNPQVATNSQIARMPPPAQYQAHSSNRMVERPSEQFPGSQAAHTTQLSRGPPPVQYQNQHPNRAMERPPEQFTNLQTANTNQLVHGPVHTQYQSQNSNRTAGRPPEQFLNMQSATNNQMARGAPPGLYQNPHINKPVERLSEPFPNIQTAKSSQTVRGPPLSHYSSIPNKPMEGLSEPFQNIQTGTTTQVARGPPLNNYQIQKSTKQMEMLSERLAEVKATDMIPTPLNPASPRKKGSASEVSTRTLETIAPLISWDNTPSYQTDSPPNVPVISWDADVMQLTLPKSQKEVLSSTLTSSNIPLNRPAPPKNSTETPLPDNNTNVVHPQSPKKNGDTQPTGSLEYQTMQAIINQGKKQQEAKLATPIDTKASVVPVRKPEPDKTLTSPVSQKPPEDHSSDKLKEFVQQQSMERQGLAKGGAKMNPAASQPEIALISFDDEPPKKTLSSGGAGVTPFIDINKVLVPTEKQAYLPKVGMSKGFDDEKKNSTSVVSETKGSFRNIDLLEDLLL</sequence>
<comment type="caution">
    <text evidence="2">The sequence shown here is derived from an EMBL/GenBank/DDBJ whole genome shotgun (WGS) entry which is preliminary data.</text>
</comment>
<reference evidence="2 3" key="1">
    <citation type="submission" date="2019-10" db="EMBL/GenBank/DDBJ databases">
        <authorList>
            <person name="Palmer J.M."/>
        </authorList>
    </citation>
    <scope>NUCLEOTIDE SEQUENCE [LARGE SCALE GENOMIC DNA]</scope>
    <source>
        <strain evidence="2 3">TWF718</strain>
    </source>
</reference>
<feature type="region of interest" description="Disordered" evidence="1">
    <location>
        <begin position="451"/>
        <end position="500"/>
    </location>
</feature>